<keyword evidence="6 8" id="KW-0472">Membrane</keyword>
<evidence type="ECO:0000256" key="7">
    <source>
        <dbReference type="ARBA" id="ARBA00023237"/>
    </source>
</evidence>
<evidence type="ECO:0000259" key="11">
    <source>
        <dbReference type="Pfam" id="PF00593"/>
    </source>
</evidence>
<dbReference type="SUPFAM" id="SSF56935">
    <property type="entry name" value="Porins"/>
    <property type="match status" value="1"/>
</dbReference>
<feature type="signal peptide" evidence="10">
    <location>
        <begin position="1"/>
        <end position="23"/>
    </location>
</feature>
<dbReference type="RefSeq" id="WP_263037392.1">
    <property type="nucleotide sequence ID" value="NZ_JAOTPL010000005.1"/>
</dbReference>
<organism evidence="13 14">
    <name type="scientific">Haoranjiania flava</name>
    <dbReference type="NCBI Taxonomy" id="1856322"/>
    <lineage>
        <taxon>Bacteria</taxon>
        <taxon>Pseudomonadati</taxon>
        <taxon>Bacteroidota</taxon>
        <taxon>Chitinophagia</taxon>
        <taxon>Chitinophagales</taxon>
        <taxon>Chitinophagaceae</taxon>
        <taxon>Haoranjiania</taxon>
    </lineage>
</organism>
<name>A0AAE3ILN7_9BACT</name>
<dbReference type="GO" id="GO:0015344">
    <property type="term" value="F:siderophore uptake transmembrane transporter activity"/>
    <property type="evidence" value="ECO:0007669"/>
    <property type="project" value="TreeGrafter"/>
</dbReference>
<feature type="domain" description="TonB-dependent receptor plug" evidence="12">
    <location>
        <begin position="47"/>
        <end position="153"/>
    </location>
</feature>
<dbReference type="Pfam" id="PF00593">
    <property type="entry name" value="TonB_dep_Rec_b-barrel"/>
    <property type="match status" value="1"/>
</dbReference>
<comment type="caution">
    <text evidence="13">The sequence shown here is derived from an EMBL/GenBank/DDBJ whole genome shotgun (WGS) entry which is preliminary data.</text>
</comment>
<dbReference type="InterPro" id="IPR012910">
    <property type="entry name" value="Plug_dom"/>
</dbReference>
<dbReference type="PANTHER" id="PTHR30069">
    <property type="entry name" value="TONB-DEPENDENT OUTER MEMBRANE RECEPTOR"/>
    <property type="match status" value="1"/>
</dbReference>
<evidence type="ECO:0000313" key="14">
    <source>
        <dbReference type="Proteomes" id="UP001209317"/>
    </source>
</evidence>
<dbReference type="GO" id="GO:0044718">
    <property type="term" value="P:siderophore transmembrane transport"/>
    <property type="evidence" value="ECO:0007669"/>
    <property type="project" value="TreeGrafter"/>
</dbReference>
<keyword evidence="2 8" id="KW-0813">Transport</keyword>
<reference evidence="13" key="1">
    <citation type="submission" date="2022-10" db="EMBL/GenBank/DDBJ databases">
        <authorList>
            <person name="Kim H.S."/>
            <person name="Kim J.-S."/>
            <person name="Suh M.K."/>
            <person name="Eom M.K."/>
            <person name="Lee J.-S."/>
        </authorList>
    </citation>
    <scope>NUCLEOTIDE SEQUENCE</scope>
    <source>
        <strain evidence="13">LIP-5</strain>
    </source>
</reference>
<dbReference type="GO" id="GO:0009279">
    <property type="term" value="C:cell outer membrane"/>
    <property type="evidence" value="ECO:0007669"/>
    <property type="project" value="UniProtKB-SubCell"/>
</dbReference>
<evidence type="ECO:0000256" key="5">
    <source>
        <dbReference type="ARBA" id="ARBA00023077"/>
    </source>
</evidence>
<proteinExistence type="inferred from homology"/>
<evidence type="ECO:0000256" key="8">
    <source>
        <dbReference type="PROSITE-ProRule" id="PRU01360"/>
    </source>
</evidence>
<sequence length="687" mass="76949">MQPSFPKILIFVLLSAVSQKALAQEIDSAELADIKVTGYINRQAVLHIPGAVNVVDTAQMNALTGNTLLPALNALPGIRMEERSPASYRLSLRGSLMRSPFGVRNVKVYLRHFPLTDAGGNTYLNILSRNAVENIEVLKGPDGSLFGANSGGVVILNPDTDNFPDQVKAEVRTGSFNLFEENILWRKNAGGHTLRVTQSYESADNYRVNSAAKRFFVDVHDRWRYAKNRELELLALYSRLQYQTPGGLTQEQMQKDPWQARPATKTMPGSAEQKTGTVNKYMFGGLSHKTDFSENLSHLVALFAGNADYMNRFITNDETRDEPTFGWRSYFTYSAKTSVSGNFNWKYTLGTEGAHTRVKIANYDNNKGEAGNLQSAADINTLQHFYFNKIDLSFNGRLFVEAAVSLNFYKYFFKDTGITKSFAPQWMPRAAFSYALASNFIWRGSLSKGYSPPTTAEIRPSDNKIYDQLNPEHGWNYESGFRLNLLNGRLFVDASVFHFGLHDAIVRRTNEGGAEYFVNAGSTKQTGMEAWMNYKLITPAQQLFVKKLHVSAAFTRSFFRFAEYVYDDKNYAGNLMTGVPKTMLSNTLAADFPANLSLSVYYNYTSSLPLNDANDAFAKPYHLLQVKAGKTFLLNKSSVTLHVGADNLLNASYSLGNDLNAFGKRYYNPAAPWNYWVGVVWKAGTKK</sequence>
<dbReference type="InterPro" id="IPR037066">
    <property type="entry name" value="Plug_dom_sf"/>
</dbReference>
<dbReference type="AlphaFoldDB" id="A0AAE3ILN7"/>
<keyword evidence="14" id="KW-1185">Reference proteome</keyword>
<dbReference type="PANTHER" id="PTHR30069:SF28">
    <property type="entry name" value="TONB-DEPENDENT RECEPTOR YNCD-RELATED"/>
    <property type="match status" value="1"/>
</dbReference>
<feature type="domain" description="TonB-dependent receptor-like beta-barrel" evidence="11">
    <location>
        <begin position="279"/>
        <end position="648"/>
    </location>
</feature>
<accession>A0AAE3ILN7</accession>
<comment type="similarity">
    <text evidence="8 9">Belongs to the TonB-dependent receptor family.</text>
</comment>
<evidence type="ECO:0000256" key="6">
    <source>
        <dbReference type="ARBA" id="ARBA00023136"/>
    </source>
</evidence>
<evidence type="ECO:0000256" key="4">
    <source>
        <dbReference type="ARBA" id="ARBA00022692"/>
    </source>
</evidence>
<evidence type="ECO:0000259" key="12">
    <source>
        <dbReference type="Pfam" id="PF07715"/>
    </source>
</evidence>
<dbReference type="Gene3D" id="2.170.130.10">
    <property type="entry name" value="TonB-dependent receptor, plug domain"/>
    <property type="match status" value="1"/>
</dbReference>
<feature type="chain" id="PRO_5041905077" evidence="10">
    <location>
        <begin position="24"/>
        <end position="687"/>
    </location>
</feature>
<evidence type="ECO:0000256" key="1">
    <source>
        <dbReference type="ARBA" id="ARBA00004571"/>
    </source>
</evidence>
<dbReference type="PROSITE" id="PS52016">
    <property type="entry name" value="TONB_DEPENDENT_REC_3"/>
    <property type="match status" value="1"/>
</dbReference>
<evidence type="ECO:0000256" key="9">
    <source>
        <dbReference type="RuleBase" id="RU003357"/>
    </source>
</evidence>
<dbReference type="InterPro" id="IPR039426">
    <property type="entry name" value="TonB-dep_rcpt-like"/>
</dbReference>
<keyword evidence="13" id="KW-0675">Receptor</keyword>
<evidence type="ECO:0000256" key="2">
    <source>
        <dbReference type="ARBA" id="ARBA00022448"/>
    </source>
</evidence>
<protein>
    <submittedName>
        <fullName evidence="13">TonB-dependent receptor plug domain-containing protein</fullName>
    </submittedName>
</protein>
<dbReference type="Pfam" id="PF07715">
    <property type="entry name" value="Plug"/>
    <property type="match status" value="1"/>
</dbReference>
<dbReference type="InterPro" id="IPR036942">
    <property type="entry name" value="Beta-barrel_TonB_sf"/>
</dbReference>
<keyword evidence="3 8" id="KW-1134">Transmembrane beta strand</keyword>
<evidence type="ECO:0000256" key="10">
    <source>
        <dbReference type="SAM" id="SignalP"/>
    </source>
</evidence>
<keyword evidence="10" id="KW-0732">Signal</keyword>
<gene>
    <name evidence="13" type="ORF">OD355_05165</name>
</gene>
<dbReference type="Proteomes" id="UP001209317">
    <property type="component" value="Unassembled WGS sequence"/>
</dbReference>
<dbReference type="Gene3D" id="2.40.170.20">
    <property type="entry name" value="TonB-dependent receptor, beta-barrel domain"/>
    <property type="match status" value="1"/>
</dbReference>
<dbReference type="InterPro" id="IPR000531">
    <property type="entry name" value="Beta-barrel_TonB"/>
</dbReference>
<dbReference type="EMBL" id="JAOTPL010000005">
    <property type="protein sequence ID" value="MCU7693904.1"/>
    <property type="molecule type" value="Genomic_DNA"/>
</dbReference>
<evidence type="ECO:0000313" key="13">
    <source>
        <dbReference type="EMBL" id="MCU7693904.1"/>
    </source>
</evidence>
<keyword evidence="7 8" id="KW-0998">Cell outer membrane</keyword>
<evidence type="ECO:0000256" key="3">
    <source>
        <dbReference type="ARBA" id="ARBA00022452"/>
    </source>
</evidence>
<comment type="subcellular location">
    <subcellularLocation>
        <location evidence="1 8">Cell outer membrane</location>
        <topology evidence="1 8">Multi-pass membrane protein</topology>
    </subcellularLocation>
</comment>
<keyword evidence="4 8" id="KW-0812">Transmembrane</keyword>
<keyword evidence="5 9" id="KW-0798">TonB box</keyword>